<feature type="transmembrane region" description="Helical" evidence="9">
    <location>
        <begin position="89"/>
        <end position="111"/>
    </location>
</feature>
<feature type="transmembrane region" description="Helical" evidence="9">
    <location>
        <begin position="189"/>
        <end position="207"/>
    </location>
</feature>
<dbReference type="SUPFAM" id="SSF52540">
    <property type="entry name" value="P-loop containing nucleoside triphosphate hydrolases"/>
    <property type="match status" value="1"/>
</dbReference>
<dbReference type="Pfam" id="PF00664">
    <property type="entry name" value="ABC_membrane"/>
    <property type="match status" value="1"/>
</dbReference>
<dbReference type="CDD" id="cd03254">
    <property type="entry name" value="ABCC_Glucan_exporter_like"/>
    <property type="match status" value="1"/>
</dbReference>
<reference evidence="12" key="2">
    <citation type="journal article" date="2021" name="PeerJ">
        <title>Extensive microbial diversity within the chicken gut microbiome revealed by metagenomics and culture.</title>
        <authorList>
            <person name="Gilroy R."/>
            <person name="Ravi A."/>
            <person name="Getino M."/>
            <person name="Pursley I."/>
            <person name="Horton D.L."/>
            <person name="Alikhan N.F."/>
            <person name="Baker D."/>
            <person name="Gharbi K."/>
            <person name="Hall N."/>
            <person name="Watson M."/>
            <person name="Adriaenssens E.M."/>
            <person name="Foster-Nyarko E."/>
            <person name="Jarju S."/>
            <person name="Secka A."/>
            <person name="Antonio M."/>
            <person name="Oren A."/>
            <person name="Chaudhuri R.R."/>
            <person name="La Ragione R."/>
            <person name="Hildebrand F."/>
            <person name="Pallen M.J."/>
        </authorList>
    </citation>
    <scope>NUCLEOTIDE SEQUENCE</scope>
    <source>
        <strain evidence="12">ChiHcec3-11533</strain>
    </source>
</reference>
<dbReference type="FunFam" id="1.20.1560.10:FF:000011">
    <property type="entry name" value="Multidrug ABC transporter ATP-binding protein"/>
    <property type="match status" value="1"/>
</dbReference>
<dbReference type="Gene3D" id="3.40.50.300">
    <property type="entry name" value="P-loop containing nucleotide triphosphate hydrolases"/>
    <property type="match status" value="1"/>
</dbReference>
<dbReference type="PROSITE" id="PS50929">
    <property type="entry name" value="ABC_TM1F"/>
    <property type="match status" value="1"/>
</dbReference>
<feature type="transmembrane region" description="Helical" evidence="9">
    <location>
        <begin position="48"/>
        <end position="69"/>
    </location>
</feature>
<keyword evidence="5" id="KW-0547">Nucleotide-binding</keyword>
<dbReference type="InterPro" id="IPR017871">
    <property type="entry name" value="ABC_transporter-like_CS"/>
</dbReference>
<dbReference type="FunFam" id="3.40.50.300:FF:000287">
    <property type="entry name" value="Multidrug ABC transporter ATP-binding protein"/>
    <property type="match status" value="1"/>
</dbReference>
<keyword evidence="7 9" id="KW-1133">Transmembrane helix</keyword>
<keyword evidence="2" id="KW-0813">Transport</keyword>
<proteinExistence type="predicted"/>
<feature type="domain" description="ABC transmembrane type-1" evidence="11">
    <location>
        <begin position="50"/>
        <end position="331"/>
    </location>
</feature>
<feature type="domain" description="ABC transporter" evidence="10">
    <location>
        <begin position="363"/>
        <end position="597"/>
    </location>
</feature>
<evidence type="ECO:0000259" key="10">
    <source>
        <dbReference type="PROSITE" id="PS50893"/>
    </source>
</evidence>
<comment type="subcellular location">
    <subcellularLocation>
        <location evidence="1">Cell membrane</location>
        <topology evidence="1">Multi-pass membrane protein</topology>
    </subcellularLocation>
</comment>
<dbReference type="PANTHER" id="PTHR43394">
    <property type="entry name" value="ATP-DEPENDENT PERMEASE MDL1, MITOCHONDRIAL"/>
    <property type="match status" value="1"/>
</dbReference>
<keyword evidence="8 9" id="KW-0472">Membrane</keyword>
<evidence type="ECO:0000256" key="9">
    <source>
        <dbReference type="SAM" id="Phobius"/>
    </source>
</evidence>
<dbReference type="SMART" id="SM00382">
    <property type="entry name" value="AAA"/>
    <property type="match status" value="1"/>
</dbReference>
<dbReference type="GO" id="GO:0005886">
    <property type="term" value="C:plasma membrane"/>
    <property type="evidence" value="ECO:0007669"/>
    <property type="project" value="UniProtKB-SubCell"/>
</dbReference>
<keyword evidence="6 12" id="KW-0067">ATP-binding</keyword>
<evidence type="ECO:0000313" key="12">
    <source>
        <dbReference type="EMBL" id="HIU33848.1"/>
    </source>
</evidence>
<dbReference type="PROSITE" id="PS00211">
    <property type="entry name" value="ABC_TRANSPORTER_1"/>
    <property type="match status" value="1"/>
</dbReference>
<dbReference type="Gene3D" id="1.20.1560.10">
    <property type="entry name" value="ABC transporter type 1, transmembrane domain"/>
    <property type="match status" value="1"/>
</dbReference>
<dbReference type="PANTHER" id="PTHR43394:SF1">
    <property type="entry name" value="ATP-BINDING CASSETTE SUB-FAMILY B MEMBER 10, MITOCHONDRIAL"/>
    <property type="match status" value="1"/>
</dbReference>
<evidence type="ECO:0000256" key="2">
    <source>
        <dbReference type="ARBA" id="ARBA00022448"/>
    </source>
</evidence>
<evidence type="ECO:0000256" key="7">
    <source>
        <dbReference type="ARBA" id="ARBA00022989"/>
    </source>
</evidence>
<evidence type="ECO:0000256" key="3">
    <source>
        <dbReference type="ARBA" id="ARBA00022475"/>
    </source>
</evidence>
<name>A0A9D1IAT8_9FIRM</name>
<dbReference type="GO" id="GO:0005524">
    <property type="term" value="F:ATP binding"/>
    <property type="evidence" value="ECO:0007669"/>
    <property type="project" value="UniProtKB-KW"/>
</dbReference>
<dbReference type="InterPro" id="IPR036640">
    <property type="entry name" value="ABC1_TM_sf"/>
</dbReference>
<organism evidence="12 13">
    <name type="scientific">Candidatus Pullichristensenella excrementigallinarum</name>
    <dbReference type="NCBI Taxonomy" id="2840907"/>
    <lineage>
        <taxon>Bacteria</taxon>
        <taxon>Bacillati</taxon>
        <taxon>Bacillota</taxon>
        <taxon>Clostridia</taxon>
        <taxon>Candidatus Pullichristensenella</taxon>
    </lineage>
</organism>
<dbReference type="EMBL" id="DVMU01000104">
    <property type="protein sequence ID" value="HIU33848.1"/>
    <property type="molecule type" value="Genomic_DNA"/>
</dbReference>
<feature type="transmembrane region" description="Helical" evidence="9">
    <location>
        <begin position="282"/>
        <end position="311"/>
    </location>
</feature>
<comment type="caution">
    <text evidence="12">The sequence shown here is derived from an EMBL/GenBank/DDBJ whole genome shotgun (WGS) entry which is preliminary data.</text>
</comment>
<dbReference type="Pfam" id="PF00005">
    <property type="entry name" value="ABC_tran"/>
    <property type="match status" value="1"/>
</dbReference>
<dbReference type="InterPro" id="IPR011527">
    <property type="entry name" value="ABC1_TM_dom"/>
</dbReference>
<dbReference type="Proteomes" id="UP000824072">
    <property type="component" value="Unassembled WGS sequence"/>
</dbReference>
<dbReference type="PROSITE" id="PS50893">
    <property type="entry name" value="ABC_TRANSPORTER_2"/>
    <property type="match status" value="1"/>
</dbReference>
<evidence type="ECO:0000256" key="6">
    <source>
        <dbReference type="ARBA" id="ARBA00022840"/>
    </source>
</evidence>
<evidence type="ECO:0000313" key="13">
    <source>
        <dbReference type="Proteomes" id="UP000824072"/>
    </source>
</evidence>
<dbReference type="GO" id="GO:0016887">
    <property type="term" value="F:ATP hydrolysis activity"/>
    <property type="evidence" value="ECO:0007669"/>
    <property type="project" value="InterPro"/>
</dbReference>
<reference evidence="12" key="1">
    <citation type="submission" date="2020-10" db="EMBL/GenBank/DDBJ databases">
        <authorList>
            <person name="Gilroy R."/>
        </authorList>
    </citation>
    <scope>NUCLEOTIDE SEQUENCE</scope>
    <source>
        <strain evidence="12">ChiHcec3-11533</strain>
    </source>
</reference>
<dbReference type="CDD" id="cd18547">
    <property type="entry name" value="ABC_6TM_Tm288_like"/>
    <property type="match status" value="1"/>
</dbReference>
<dbReference type="InterPro" id="IPR003439">
    <property type="entry name" value="ABC_transporter-like_ATP-bd"/>
</dbReference>
<evidence type="ECO:0000256" key="1">
    <source>
        <dbReference type="ARBA" id="ARBA00004651"/>
    </source>
</evidence>
<dbReference type="SUPFAM" id="SSF90123">
    <property type="entry name" value="ABC transporter transmembrane region"/>
    <property type="match status" value="1"/>
</dbReference>
<evidence type="ECO:0000256" key="4">
    <source>
        <dbReference type="ARBA" id="ARBA00022692"/>
    </source>
</evidence>
<dbReference type="InterPro" id="IPR003593">
    <property type="entry name" value="AAA+_ATPase"/>
</dbReference>
<dbReference type="InterPro" id="IPR039421">
    <property type="entry name" value="Type_1_exporter"/>
</dbReference>
<gene>
    <name evidence="12" type="ORF">IAB02_04735</name>
</gene>
<keyword evidence="3" id="KW-1003">Cell membrane</keyword>
<evidence type="ECO:0000259" key="11">
    <source>
        <dbReference type="PROSITE" id="PS50929"/>
    </source>
</evidence>
<feature type="transmembrane region" description="Helical" evidence="9">
    <location>
        <begin position="164"/>
        <end position="183"/>
    </location>
</feature>
<keyword evidence="4 9" id="KW-0812">Transmembrane</keyword>
<evidence type="ECO:0000256" key="5">
    <source>
        <dbReference type="ARBA" id="ARBA00022741"/>
    </source>
</evidence>
<protein>
    <submittedName>
        <fullName evidence="12">ABC transporter ATP-binding protein</fullName>
    </submittedName>
</protein>
<sequence length="604" mass="67145">MPEKSAASNPNFRIPGQRGPRFATVEKPAEGKKTLLRLTRYFKREKRVLILLLCVVTAVVICSVLAPAMQSQSIDHIAQGEFDQLPRALAVLMGIYLLYGLGTLFQSRLSAHLSQRIVRRMRLDLFNKILTLPIRYLDRHPHGDVMSRMTNDVENISNTISQSLSSLISGVLTILGTVIMMMYYCWQLALLSCLTVILTLLATKFLSRAMRRFFRRRQELLGEINSSVEEMVTGFRTVVANNKQRDVMEEFNSASDELKRVGIFAEILGGSMGPIMNVINNIGFVIIAAVGGYFALRGWISIGLISAFIVYAKQFGRPINEIAQLYGQIQTAVAGAERVFALLDEASEDTGSGCTLPEAGGVISFRDVDFSYFPGKQVLDCFDFEVYAGHKVALVGATGSGKTTVVNLLMRFYDIDRGEIRIDGVNIRDLPLDTLRKNIAIVLQDTVLFSDTIRNNLKYGNPSATDAEMVQAAKMSNCHEMISRMPQGYDTVLAESGANLSQGQRQLLSICRAFLAGSRILILDEATSSVDTRTEKNIQDAMVRLMKDRTSIIIAHRLSTIRDADVIVVLDHGHIVESGNHEQLLARQGRYYQLYMTQFAGQAT</sequence>
<accession>A0A9D1IAT8</accession>
<dbReference type="GO" id="GO:0015421">
    <property type="term" value="F:ABC-type oligopeptide transporter activity"/>
    <property type="evidence" value="ECO:0007669"/>
    <property type="project" value="TreeGrafter"/>
</dbReference>
<evidence type="ECO:0000256" key="8">
    <source>
        <dbReference type="ARBA" id="ARBA00023136"/>
    </source>
</evidence>
<dbReference type="AlphaFoldDB" id="A0A9D1IAT8"/>
<dbReference type="InterPro" id="IPR027417">
    <property type="entry name" value="P-loop_NTPase"/>
</dbReference>